<dbReference type="InterPro" id="IPR031127">
    <property type="entry name" value="E3_UB_ligase_RBR"/>
</dbReference>
<dbReference type="EMBL" id="RRYP01008340">
    <property type="protein sequence ID" value="TNV79842.1"/>
    <property type="molecule type" value="Genomic_DNA"/>
</dbReference>
<evidence type="ECO:0000313" key="2">
    <source>
        <dbReference type="Proteomes" id="UP000785679"/>
    </source>
</evidence>
<organism evidence="1 2">
    <name type="scientific">Halteria grandinella</name>
    <dbReference type="NCBI Taxonomy" id="5974"/>
    <lineage>
        <taxon>Eukaryota</taxon>
        <taxon>Sar</taxon>
        <taxon>Alveolata</taxon>
        <taxon>Ciliophora</taxon>
        <taxon>Intramacronucleata</taxon>
        <taxon>Spirotrichea</taxon>
        <taxon>Stichotrichia</taxon>
        <taxon>Sporadotrichida</taxon>
        <taxon>Halteriidae</taxon>
        <taxon>Halteria</taxon>
    </lineage>
</organism>
<dbReference type="AlphaFoldDB" id="A0A8J8NQT2"/>
<proteinExistence type="predicted"/>
<evidence type="ECO:0008006" key="3">
    <source>
        <dbReference type="Google" id="ProtNLM"/>
    </source>
</evidence>
<dbReference type="PANTHER" id="PTHR11685">
    <property type="entry name" value="RBR FAMILY RING FINGER AND IBR DOMAIN-CONTAINING"/>
    <property type="match status" value="1"/>
</dbReference>
<dbReference type="OrthoDB" id="419317at2759"/>
<dbReference type="SUPFAM" id="SSF57850">
    <property type="entry name" value="RING/U-box"/>
    <property type="match status" value="1"/>
</dbReference>
<keyword evidence="2" id="KW-1185">Reference proteome</keyword>
<accession>A0A8J8NQT2</accession>
<gene>
    <name evidence="1" type="ORF">FGO68_gene10071</name>
</gene>
<dbReference type="Proteomes" id="UP000785679">
    <property type="component" value="Unassembled WGS sequence"/>
</dbReference>
<evidence type="ECO:0000313" key="1">
    <source>
        <dbReference type="EMBL" id="TNV79842.1"/>
    </source>
</evidence>
<dbReference type="GO" id="GO:0016567">
    <property type="term" value="P:protein ubiquitination"/>
    <property type="evidence" value="ECO:0007669"/>
    <property type="project" value="InterPro"/>
</dbReference>
<name>A0A8J8NQT2_HALGN</name>
<reference evidence="1" key="1">
    <citation type="submission" date="2019-06" db="EMBL/GenBank/DDBJ databases">
        <authorList>
            <person name="Zheng W."/>
        </authorList>
    </citation>
    <scope>NUCLEOTIDE SEQUENCE</scope>
    <source>
        <strain evidence="1">QDHG01</strain>
    </source>
</reference>
<dbReference type="Gene3D" id="1.20.120.1750">
    <property type="match status" value="1"/>
</dbReference>
<dbReference type="GO" id="GO:0004842">
    <property type="term" value="F:ubiquitin-protein transferase activity"/>
    <property type="evidence" value="ECO:0007669"/>
    <property type="project" value="InterPro"/>
</dbReference>
<protein>
    <recommendedName>
        <fullName evidence="3">Ubiquitin-like domain-containing protein</fullName>
    </recommendedName>
</protein>
<comment type="caution">
    <text evidence="1">The sequence shown here is derived from an EMBL/GenBank/DDBJ whole genome shotgun (WGS) entry which is preliminary data.</text>
</comment>
<sequence>MLLRLKYNDVSYAINTVGSPDHQYPDLTLESKWPDLAEVIFKVCGLPIEDQMMLYYNGEITNNRQSLASMGLFNNMEIRLADKKKNIRVTIIKLDGVEVEVECNNEWFPDQLKLKVYNFGGTTLICERMALVIERDNTRIKEYQPVRQLVGGDRIRQMRDSFMTYGEEQFKPSGERDCISLELPENPDDFPHCKMPCGHIFSSESIRQIMLSQVNEGAHEIRCPGLKEGRLHGICNASWDHPEMPDIFAMTVAEEEEFLMKQKENLLLFVLNYVQCPTCRVLIPRPSDDPKLTRTHCDKCEETEGVAIDFCYKCGEEWKYDDICMSDDCTFKKQNKILQECAIVEIDYISNVPTVRACTNCNTLYEHLEACRHMKCKTPKCKNEEFEYCHICLSEWTSHYTDENGCRVAPRQVLKNPHIYGLPAKVKQEDALHIEPEEAKQEEPEQIQEEQIIEEQISLADMLDQIEDQKILLIHQIDQIEFKIQQRVIKEQQQIDIENTDYNEHYEHGSSINPCSIF</sequence>